<reference evidence="2 3" key="2">
    <citation type="submission" date="2020-03" db="EMBL/GenBank/DDBJ databases">
        <authorList>
            <person name="Ichikawa N."/>
            <person name="Kimura A."/>
            <person name="Kitahashi Y."/>
            <person name="Uohara A."/>
        </authorList>
    </citation>
    <scope>NUCLEOTIDE SEQUENCE [LARGE SCALE GENOMIC DNA]</scope>
    <source>
        <strain evidence="2 3">NBRC 108639</strain>
    </source>
</reference>
<sequence length="170" mass="18250">MNPDRLFDLAAEFAQATGNAERHNAYAACATGDEHTEHTKKASTWTALAARRREELRTALRDATHGAVRAVPDHELPVATWRRGRIEVRAVTTDGTRAVRVRYTPGQALETGAALIACAAITDERIGGTLTRTLAALPSHLHTPPTQTEPIGEEPTTAKPTGAGREGRDA</sequence>
<proteinExistence type="predicted"/>
<comment type="caution">
    <text evidence="2">The sequence shown here is derived from an EMBL/GenBank/DDBJ whole genome shotgun (WGS) entry which is preliminary data.</text>
</comment>
<organism evidence="2 3">
    <name type="scientific">Phytohabitans houttuyneae</name>
    <dbReference type="NCBI Taxonomy" id="1076126"/>
    <lineage>
        <taxon>Bacteria</taxon>
        <taxon>Bacillati</taxon>
        <taxon>Actinomycetota</taxon>
        <taxon>Actinomycetes</taxon>
        <taxon>Micromonosporales</taxon>
        <taxon>Micromonosporaceae</taxon>
    </lineage>
</organism>
<feature type="region of interest" description="Disordered" evidence="1">
    <location>
        <begin position="138"/>
        <end position="170"/>
    </location>
</feature>
<dbReference type="EMBL" id="BLPF01000004">
    <property type="protein sequence ID" value="GFJ84851.1"/>
    <property type="molecule type" value="Genomic_DNA"/>
</dbReference>
<evidence type="ECO:0000313" key="2">
    <source>
        <dbReference type="EMBL" id="GFJ84851.1"/>
    </source>
</evidence>
<protein>
    <submittedName>
        <fullName evidence="2">Uncharacterized protein</fullName>
    </submittedName>
</protein>
<accession>A0A6V8KR78</accession>
<keyword evidence="3" id="KW-1185">Reference proteome</keyword>
<evidence type="ECO:0000313" key="3">
    <source>
        <dbReference type="Proteomes" id="UP000482800"/>
    </source>
</evidence>
<evidence type="ECO:0000256" key="1">
    <source>
        <dbReference type="SAM" id="MobiDB-lite"/>
    </source>
</evidence>
<gene>
    <name evidence="2" type="ORF">Phou_090310</name>
</gene>
<reference evidence="2 3" key="1">
    <citation type="submission" date="2020-03" db="EMBL/GenBank/DDBJ databases">
        <title>Whole genome shotgun sequence of Phytohabitans houttuyneae NBRC 108639.</title>
        <authorList>
            <person name="Komaki H."/>
            <person name="Tamura T."/>
        </authorList>
    </citation>
    <scope>NUCLEOTIDE SEQUENCE [LARGE SCALE GENOMIC DNA]</scope>
    <source>
        <strain evidence="2 3">NBRC 108639</strain>
    </source>
</reference>
<dbReference type="Proteomes" id="UP000482800">
    <property type="component" value="Unassembled WGS sequence"/>
</dbReference>
<dbReference type="AlphaFoldDB" id="A0A6V8KR78"/>
<dbReference type="RefSeq" id="WP_246274509.1">
    <property type="nucleotide sequence ID" value="NZ_BAABGO010000048.1"/>
</dbReference>
<name>A0A6V8KR78_9ACTN</name>